<gene>
    <name evidence="6" type="ORF">ANE_LOCUS15079</name>
</gene>
<dbReference type="AlphaFoldDB" id="A0A565BTE6"/>
<dbReference type="GO" id="GO:0009707">
    <property type="term" value="C:chloroplast outer membrane"/>
    <property type="evidence" value="ECO:0007669"/>
    <property type="project" value="UniProtKB-SubCell"/>
</dbReference>
<accession>A0A565BTE6</accession>
<reference evidence="6" key="1">
    <citation type="submission" date="2019-07" db="EMBL/GenBank/DDBJ databases">
        <authorList>
            <person name="Dittberner H."/>
        </authorList>
    </citation>
    <scope>NUCLEOTIDE SEQUENCE [LARGE SCALE GENOMIC DNA]</scope>
</reference>
<evidence type="ECO:0000313" key="7">
    <source>
        <dbReference type="Proteomes" id="UP000489600"/>
    </source>
</evidence>
<dbReference type="InterPro" id="IPR000184">
    <property type="entry name" value="Bac_surfAg_D15"/>
</dbReference>
<keyword evidence="7" id="KW-1185">Reference proteome</keyword>
<dbReference type="EMBL" id="CABITT030000005">
    <property type="protein sequence ID" value="VVB04635.1"/>
    <property type="molecule type" value="Genomic_DNA"/>
</dbReference>
<feature type="domain" description="Bacterial surface antigen (D15)" evidence="5">
    <location>
        <begin position="137"/>
        <end position="304"/>
    </location>
</feature>
<dbReference type="GO" id="GO:0045037">
    <property type="term" value="P:protein import into chloroplast stroma"/>
    <property type="evidence" value="ECO:0007669"/>
    <property type="project" value="TreeGrafter"/>
</dbReference>
<dbReference type="Proteomes" id="UP000489600">
    <property type="component" value="Unassembled WGS sequence"/>
</dbReference>
<proteinExistence type="predicted"/>
<comment type="caution">
    <text evidence="6">The sequence shown here is derived from an EMBL/GenBank/DDBJ whole genome shotgun (WGS) entry which is preliminary data.</text>
</comment>
<feature type="compositionally biased region" description="Polar residues" evidence="4">
    <location>
        <begin position="197"/>
        <end position="220"/>
    </location>
</feature>
<name>A0A565BTE6_9BRAS</name>
<feature type="region of interest" description="Disordered" evidence="4">
    <location>
        <begin position="197"/>
        <end position="224"/>
    </location>
</feature>
<dbReference type="Pfam" id="PF01103">
    <property type="entry name" value="Omp85"/>
    <property type="match status" value="1"/>
</dbReference>
<dbReference type="OrthoDB" id="1161695at2759"/>
<keyword evidence="2" id="KW-0472">Membrane</keyword>
<keyword evidence="1" id="KW-0934">Plastid</keyword>
<evidence type="ECO:0000259" key="5">
    <source>
        <dbReference type="Pfam" id="PF01103"/>
    </source>
</evidence>
<organism evidence="6 7">
    <name type="scientific">Arabis nemorensis</name>
    <dbReference type="NCBI Taxonomy" id="586526"/>
    <lineage>
        <taxon>Eukaryota</taxon>
        <taxon>Viridiplantae</taxon>
        <taxon>Streptophyta</taxon>
        <taxon>Embryophyta</taxon>
        <taxon>Tracheophyta</taxon>
        <taxon>Spermatophyta</taxon>
        <taxon>Magnoliopsida</taxon>
        <taxon>eudicotyledons</taxon>
        <taxon>Gunneridae</taxon>
        <taxon>Pentapetalae</taxon>
        <taxon>rosids</taxon>
        <taxon>malvids</taxon>
        <taxon>Brassicales</taxon>
        <taxon>Brassicaceae</taxon>
        <taxon>Arabideae</taxon>
        <taxon>Arabis</taxon>
    </lineage>
</organism>
<evidence type="ECO:0000256" key="1">
    <source>
        <dbReference type="ARBA" id="ARBA00022805"/>
    </source>
</evidence>
<dbReference type="GO" id="GO:0009658">
    <property type="term" value="P:chloroplast organization"/>
    <property type="evidence" value="ECO:0007669"/>
    <property type="project" value="TreeGrafter"/>
</dbReference>
<dbReference type="PANTHER" id="PTHR12815:SF42">
    <property type="entry name" value="BACTERIAL SURFACE ANTIGEN (D15) DOMAIN-CONTAINING PROTEIN"/>
    <property type="match status" value="1"/>
</dbReference>
<dbReference type="PANTHER" id="PTHR12815">
    <property type="entry name" value="SORTING AND ASSEMBLY MACHINERY SAMM50 PROTEIN FAMILY MEMBER"/>
    <property type="match status" value="1"/>
</dbReference>
<dbReference type="Gene3D" id="2.40.160.50">
    <property type="entry name" value="membrane protein fhac: a member of the omp85/tpsb transporter family"/>
    <property type="match status" value="1"/>
</dbReference>
<evidence type="ECO:0000256" key="4">
    <source>
        <dbReference type="SAM" id="MobiDB-lite"/>
    </source>
</evidence>
<keyword evidence="1" id="KW-1002">Plastid outer membrane</keyword>
<sequence>MEALRNIKSNIKVIPHLDEKNEGCIVANVTLVEADQKPALVSTEWCLVPGRGRYPSKALFQSAGSVTFKHRNIQGLNQSLIGSGDLLFQLDYVHSHLDDVKNPRNRSFKTSFVNSRKLSPIFTGGPGFEEVVPPMLVDRLGLQANITENLTRQSKFTYGLAFEEITTRDKNGQISANGLMLLPYGGTSVNGPPTTLSGTGIDRSTSQHNQCHSLSTSQHNPRQHQVDQGLGIGSNFPLYNRHQLTLTRFIPLKKVEEGSGNRQPPVLVLHGYYGGCIGDFPSYDAFVLGGPNSVRGYTMGELGAAKHILENTCEEHTCMHLLSMETIWEAQWTLKGIRQRFTGERDMVHPVVSV</sequence>
<dbReference type="InterPro" id="IPR039910">
    <property type="entry name" value="D15-like"/>
</dbReference>
<evidence type="ECO:0000256" key="3">
    <source>
        <dbReference type="ARBA" id="ARBA00024013"/>
    </source>
</evidence>
<evidence type="ECO:0000256" key="2">
    <source>
        <dbReference type="ARBA" id="ARBA00023136"/>
    </source>
</evidence>
<comment type="subcellular location">
    <subcellularLocation>
        <location evidence="3">Plastid</location>
        <location evidence="3">Chloroplast outer membrane</location>
    </subcellularLocation>
</comment>
<evidence type="ECO:0000313" key="6">
    <source>
        <dbReference type="EMBL" id="VVB04635.1"/>
    </source>
</evidence>
<protein>
    <recommendedName>
        <fullName evidence="5">Bacterial surface antigen (D15) domain-containing protein</fullName>
    </recommendedName>
</protein>